<evidence type="ECO:0000313" key="3">
    <source>
        <dbReference type="EMBL" id="PMC61058.1"/>
    </source>
</evidence>
<feature type="domain" description="Transposase IS110-like N-terminal" evidence="1">
    <location>
        <begin position="12"/>
        <end position="166"/>
    </location>
</feature>
<reference evidence="3 4" key="1">
    <citation type="submission" date="2017-09" db="EMBL/GenBank/DDBJ databases">
        <title>Bacterial strain isolated from the female urinary microbiota.</title>
        <authorList>
            <person name="Thomas-White K."/>
            <person name="Kumar N."/>
            <person name="Forster S."/>
            <person name="Putonti C."/>
            <person name="Lawley T."/>
            <person name="Wolfe A.J."/>
        </authorList>
    </citation>
    <scope>NUCLEOTIDE SEQUENCE [LARGE SCALE GENOMIC DNA]</scope>
    <source>
        <strain evidence="3 4">UMB0908</strain>
    </source>
</reference>
<gene>
    <name evidence="3" type="ORF">CJ204_13090</name>
</gene>
<dbReference type="InterPro" id="IPR003346">
    <property type="entry name" value="Transposase_20"/>
</dbReference>
<protein>
    <submittedName>
        <fullName evidence="3">IS110 family transposase</fullName>
    </submittedName>
</protein>
<proteinExistence type="predicted"/>
<dbReference type="GO" id="GO:0004803">
    <property type="term" value="F:transposase activity"/>
    <property type="evidence" value="ECO:0007669"/>
    <property type="project" value="InterPro"/>
</dbReference>
<organism evidence="3 4">
    <name type="scientific">Corynebacterium xerosis</name>
    <dbReference type="NCBI Taxonomy" id="1725"/>
    <lineage>
        <taxon>Bacteria</taxon>
        <taxon>Bacillati</taxon>
        <taxon>Actinomycetota</taxon>
        <taxon>Actinomycetes</taxon>
        <taxon>Mycobacteriales</taxon>
        <taxon>Corynebacteriaceae</taxon>
        <taxon>Corynebacterium</taxon>
    </lineage>
</organism>
<dbReference type="GO" id="GO:0006313">
    <property type="term" value="P:DNA transposition"/>
    <property type="evidence" value="ECO:0007669"/>
    <property type="project" value="InterPro"/>
</dbReference>
<dbReference type="RefSeq" id="WP_102214982.1">
    <property type="nucleotide sequence ID" value="NZ_JABAGA010000019.1"/>
</dbReference>
<dbReference type="AlphaFoldDB" id="A0A2N6SVG0"/>
<dbReference type="InterPro" id="IPR047650">
    <property type="entry name" value="Transpos_IS110"/>
</dbReference>
<name>A0A2N6SVG0_9CORY</name>
<sequence>MIMEDTTYDVYLGLDVGKTAHHGCALAADGTKVYDKPLPQDEASLRTVVDELKAHGRVLLIVDQPNTIGALPVAVARAADCGVAYLPGLAMRKAADLYPGQAKTDPRDAFIIANTARTMPHTLRAVDRNAEVFSALKMLSGLDDDIARDCTRTINRLRSILVQIFPSLERVFAGEILQRAFVLELLIHYAGPTKLKRAGKTRVLAWSRKRTKKDPEALIDAIFQALAAQTVTVPGTAAAEVAIPMLATNIKSLKAQRESIAGQVEEMLDDFPLSQVLMSMPGVGIKTAANILLAVGDCSDFPDASHLAAYAGIAPVTRRSGTSIRGEFPARSGNKRLKNALFRSAWIASNCHEASRSYYTKKRAEGKRHNAAVMCLARRRCNVMFAMLTRGEFFRELPPRATPETAAA</sequence>
<dbReference type="GO" id="GO:0003677">
    <property type="term" value="F:DNA binding"/>
    <property type="evidence" value="ECO:0007669"/>
    <property type="project" value="InterPro"/>
</dbReference>
<dbReference type="InterPro" id="IPR002525">
    <property type="entry name" value="Transp_IS110-like_N"/>
</dbReference>
<comment type="caution">
    <text evidence="3">The sequence shown here is derived from an EMBL/GenBank/DDBJ whole genome shotgun (WGS) entry which is preliminary data.</text>
</comment>
<accession>A0A2N6SVG0</accession>
<evidence type="ECO:0000259" key="2">
    <source>
        <dbReference type="Pfam" id="PF02371"/>
    </source>
</evidence>
<dbReference type="PANTHER" id="PTHR33055">
    <property type="entry name" value="TRANSPOSASE FOR INSERTION SEQUENCE ELEMENT IS1111A"/>
    <property type="match status" value="1"/>
</dbReference>
<dbReference type="EMBL" id="PNHF01000058">
    <property type="protein sequence ID" value="PMC61058.1"/>
    <property type="molecule type" value="Genomic_DNA"/>
</dbReference>
<evidence type="ECO:0000259" key="1">
    <source>
        <dbReference type="Pfam" id="PF01548"/>
    </source>
</evidence>
<dbReference type="PANTHER" id="PTHR33055:SF3">
    <property type="entry name" value="PUTATIVE TRANSPOSASE FOR IS117-RELATED"/>
    <property type="match status" value="1"/>
</dbReference>
<evidence type="ECO:0000313" key="4">
    <source>
        <dbReference type="Proteomes" id="UP000235363"/>
    </source>
</evidence>
<dbReference type="Pfam" id="PF01548">
    <property type="entry name" value="DEDD_Tnp_IS110"/>
    <property type="match status" value="1"/>
</dbReference>
<feature type="domain" description="Transposase IS116/IS110/IS902 C-terminal" evidence="2">
    <location>
        <begin position="275"/>
        <end position="359"/>
    </location>
</feature>
<dbReference type="Proteomes" id="UP000235363">
    <property type="component" value="Unassembled WGS sequence"/>
</dbReference>
<dbReference type="NCBIfam" id="NF033542">
    <property type="entry name" value="transpos_IS110"/>
    <property type="match status" value="1"/>
</dbReference>
<dbReference type="Pfam" id="PF02371">
    <property type="entry name" value="Transposase_20"/>
    <property type="match status" value="1"/>
</dbReference>